<gene>
    <name evidence="1" type="ORF">SY85_08035</name>
</gene>
<accession>A0A172TTU0</accession>
<evidence type="ECO:0000313" key="2">
    <source>
        <dbReference type="Proteomes" id="UP000077177"/>
    </source>
</evidence>
<dbReference type="RefSeq" id="WP_066403319.1">
    <property type="nucleotide sequence ID" value="NZ_CP011390.1"/>
</dbReference>
<dbReference type="OrthoDB" id="665435at2"/>
<dbReference type="AlphaFoldDB" id="A0A172TTU0"/>
<evidence type="ECO:0000313" key="1">
    <source>
        <dbReference type="EMBL" id="ANE50450.1"/>
    </source>
</evidence>
<proteinExistence type="predicted"/>
<protein>
    <submittedName>
        <fullName evidence="1">Uncharacterized protein</fullName>
    </submittedName>
</protein>
<dbReference type="Pfam" id="PF19781">
    <property type="entry name" value="DUF6266"/>
    <property type="match status" value="1"/>
</dbReference>
<reference evidence="1 2" key="2">
    <citation type="journal article" date="2016" name="Int. J. Syst. Evol. Microbiol.">
        <title>Flavisolibacter tropicus sp. nov., isolated from tropical soil.</title>
        <authorList>
            <person name="Lee J.J."/>
            <person name="Kang M.S."/>
            <person name="Kim G.S."/>
            <person name="Lee C.S."/>
            <person name="Lim S."/>
            <person name="Lee J."/>
            <person name="Roh S.H."/>
            <person name="Kang H."/>
            <person name="Ha J.M."/>
            <person name="Bae S."/>
            <person name="Jung H.Y."/>
            <person name="Kim M.K."/>
        </authorList>
    </citation>
    <scope>NUCLEOTIDE SEQUENCE [LARGE SCALE GENOMIC DNA]</scope>
    <source>
        <strain evidence="1 2">LCS9</strain>
    </source>
</reference>
<reference evidence="2" key="1">
    <citation type="submission" date="2015-01" db="EMBL/GenBank/DDBJ databases">
        <title>Flavisolibacter sp./LCS9/ whole genome sequencing.</title>
        <authorList>
            <person name="Kim M.K."/>
            <person name="Srinivasan S."/>
            <person name="Lee J.-J."/>
        </authorList>
    </citation>
    <scope>NUCLEOTIDE SEQUENCE [LARGE SCALE GENOMIC DNA]</scope>
    <source>
        <strain evidence="2">LCS9</strain>
    </source>
</reference>
<name>A0A172TTU0_9BACT</name>
<dbReference type="STRING" id="1492898.SY85_08035"/>
<dbReference type="InterPro" id="IPR046233">
    <property type="entry name" value="DUF6266"/>
</dbReference>
<sequence length="213" mass="22746">MARISKGILGPVNGLVGTVVGSSWRGINYVRSKPTRSSKAAPSQAQLDQQSKFRLVTKFVQTMGALLDYTFKDYAIKKTGRNSATSFLLKNAVTGASPDFTLDYPQVLISRGDLPGASGASANAGIDRTVTFSWANNTGTGKALETDKAVVVIYCPMMDRSIYSITDATRRGGTTNIDTRAFSGQTVHTWMGFLSANGKEVANSVYTGQLVIA</sequence>
<dbReference type="Proteomes" id="UP000077177">
    <property type="component" value="Chromosome"/>
</dbReference>
<organism evidence="1 2">
    <name type="scientific">Flavisolibacter tropicus</name>
    <dbReference type="NCBI Taxonomy" id="1492898"/>
    <lineage>
        <taxon>Bacteria</taxon>
        <taxon>Pseudomonadati</taxon>
        <taxon>Bacteroidota</taxon>
        <taxon>Chitinophagia</taxon>
        <taxon>Chitinophagales</taxon>
        <taxon>Chitinophagaceae</taxon>
        <taxon>Flavisolibacter</taxon>
    </lineage>
</organism>
<dbReference type="KEGG" id="fla:SY85_08035"/>
<keyword evidence="2" id="KW-1185">Reference proteome</keyword>
<dbReference type="EMBL" id="CP011390">
    <property type="protein sequence ID" value="ANE50450.1"/>
    <property type="molecule type" value="Genomic_DNA"/>
</dbReference>